<sequence>MNRANERYKERISNLKTEEMVLNMGPQHPSTHGVLRLELITDGEIVVDVIPHIGYLHRCFEKHCESLSYPQIIPYTDRMDYMASMNNNHAFVMGVEHMLGIDNDIPKRVEYIRVLVCELNRIASHLIAIGTYGIDIGAFTPFLWCFRDREYIMNMLEWASGARMLYNYIWVGGLFYDLPVGFEERCTEFVEYFRPKMVELNELLTNNRIFIDRTANVGVLPLDVAINYGCSGPVLRGSGIKYDLRRVDNYSVYPEIDFEIPCGTGQMGKVGDCWDRYKVRVDEVEQSLRIIEQCLERLKKELKRGPDFDPRAKLPRKCTPKAQDFYVRAENPKGELGFYFIADGRTEIPFRVKSRGPSFNNLSVLPEISRGVMIADIVAILGSIDIVLGEVDR</sequence>
<keyword evidence="1" id="KW-0813">Transport</keyword>
<dbReference type="PANTHER" id="PTHR11993:SF10">
    <property type="entry name" value="NADH DEHYDROGENASE [UBIQUINONE] IRON-SULFUR PROTEIN 2, MITOCHONDRIAL"/>
    <property type="match status" value="1"/>
</dbReference>
<keyword evidence="4" id="KW-1185">Reference proteome</keyword>
<dbReference type="PANTHER" id="PTHR11993">
    <property type="entry name" value="NADH-UBIQUINONE OXIDOREDUCTASE 49 KDA SUBUNIT"/>
    <property type="match status" value="1"/>
</dbReference>
<accession>A0A521B8Y8</accession>
<evidence type="ECO:0000313" key="4">
    <source>
        <dbReference type="Proteomes" id="UP000315971"/>
    </source>
</evidence>
<dbReference type="Proteomes" id="UP000315971">
    <property type="component" value="Unassembled WGS sequence"/>
</dbReference>
<dbReference type="SUPFAM" id="SSF56762">
    <property type="entry name" value="HydB/Nqo4-like"/>
    <property type="match status" value="1"/>
</dbReference>
<evidence type="ECO:0000256" key="1">
    <source>
        <dbReference type="HAMAP-Rule" id="MF_01358"/>
    </source>
</evidence>
<dbReference type="GO" id="GO:0050136">
    <property type="term" value="F:NADH dehydrogenase (quinone) (non-electrogenic) activity"/>
    <property type="evidence" value="ECO:0007669"/>
    <property type="project" value="UniProtKB-UniRule"/>
</dbReference>
<dbReference type="Pfam" id="PF00346">
    <property type="entry name" value="Complex1_49kDa"/>
    <property type="match status" value="1"/>
</dbReference>
<dbReference type="HAMAP" id="MF_01358">
    <property type="entry name" value="NDH1_NuoD"/>
    <property type="match status" value="1"/>
</dbReference>
<organism evidence="3 4">
    <name type="scientific">Solitalea koreensis</name>
    <dbReference type="NCBI Taxonomy" id="543615"/>
    <lineage>
        <taxon>Bacteria</taxon>
        <taxon>Pseudomonadati</taxon>
        <taxon>Bacteroidota</taxon>
        <taxon>Sphingobacteriia</taxon>
        <taxon>Sphingobacteriales</taxon>
        <taxon>Sphingobacteriaceae</taxon>
        <taxon>Solitalea</taxon>
    </lineage>
</organism>
<dbReference type="OrthoDB" id="9801496at2"/>
<comment type="function">
    <text evidence="1">NDH-1 shuttles electrons from NADH, via FMN and iron-sulfur (Fe-S) centers, to quinones in the respiratory chain. The immediate electron acceptor for the enzyme in this species is believed to be a menaquinone. Couples the redox reaction to proton translocation (for every two electrons transferred, four hydrogen ions are translocated across the cytoplasmic membrane), and thus conserves the redox energy in a proton gradient.</text>
</comment>
<comment type="catalytic activity">
    <reaction evidence="1">
        <text>a quinone + NADH + 5 H(+)(in) = a quinol + NAD(+) + 4 H(+)(out)</text>
        <dbReference type="Rhea" id="RHEA:57888"/>
        <dbReference type="ChEBI" id="CHEBI:15378"/>
        <dbReference type="ChEBI" id="CHEBI:24646"/>
        <dbReference type="ChEBI" id="CHEBI:57540"/>
        <dbReference type="ChEBI" id="CHEBI:57945"/>
        <dbReference type="ChEBI" id="CHEBI:132124"/>
    </reaction>
</comment>
<name>A0A521B8Y8_9SPHI</name>
<comment type="subcellular location">
    <subcellularLocation>
        <location evidence="1">Cell membrane</location>
        <topology evidence="1">Peripheral membrane protein</topology>
        <orientation evidence="1">Cytoplasmic side</orientation>
    </subcellularLocation>
</comment>
<keyword evidence="1" id="KW-0520">NAD</keyword>
<dbReference type="NCBIfam" id="NF004739">
    <property type="entry name" value="PRK06075.1"/>
    <property type="match status" value="1"/>
</dbReference>
<gene>
    <name evidence="1" type="primary">nuoD</name>
    <name evidence="3" type="ORF">SAMN06265350_1024</name>
</gene>
<dbReference type="InterPro" id="IPR022885">
    <property type="entry name" value="NDH1_su_D/H"/>
</dbReference>
<proteinExistence type="inferred from homology"/>
<keyword evidence="1" id="KW-1278">Translocase</keyword>
<dbReference type="GO" id="GO:0051287">
    <property type="term" value="F:NAD binding"/>
    <property type="evidence" value="ECO:0007669"/>
    <property type="project" value="InterPro"/>
</dbReference>
<dbReference type="AlphaFoldDB" id="A0A521B8Y8"/>
<dbReference type="GO" id="GO:0005886">
    <property type="term" value="C:plasma membrane"/>
    <property type="evidence" value="ECO:0007669"/>
    <property type="project" value="UniProtKB-SubCell"/>
</dbReference>
<comment type="similarity">
    <text evidence="1">Belongs to the complex I 49 kDa subunit family.</text>
</comment>
<reference evidence="3 4" key="1">
    <citation type="submission" date="2017-05" db="EMBL/GenBank/DDBJ databases">
        <authorList>
            <person name="Varghese N."/>
            <person name="Submissions S."/>
        </authorList>
    </citation>
    <scope>NUCLEOTIDE SEQUENCE [LARGE SCALE GENOMIC DNA]</scope>
    <source>
        <strain evidence="3 4">DSM 21342</strain>
    </source>
</reference>
<comment type="subunit">
    <text evidence="1">NDH-1 is composed of 14 different subunits. Subunits NuoB, C, D, E, F, and G constitute the peripheral sector of the complex.</text>
</comment>
<dbReference type="InterPro" id="IPR001135">
    <property type="entry name" value="NADH_Q_OxRdtase_suD"/>
</dbReference>
<evidence type="ECO:0000313" key="3">
    <source>
        <dbReference type="EMBL" id="SMO43481.1"/>
    </source>
</evidence>
<evidence type="ECO:0000259" key="2">
    <source>
        <dbReference type="Pfam" id="PF00346"/>
    </source>
</evidence>
<dbReference type="InterPro" id="IPR029014">
    <property type="entry name" value="NiFe-Hase_large"/>
</dbReference>
<protein>
    <recommendedName>
        <fullName evidence="1">NADH-quinone oxidoreductase subunit D</fullName>
        <ecNumber evidence="1">7.1.1.-</ecNumber>
    </recommendedName>
    <alternativeName>
        <fullName evidence="1">NADH dehydrogenase I subunit D</fullName>
    </alternativeName>
    <alternativeName>
        <fullName evidence="1">NDH-1 subunit D</fullName>
    </alternativeName>
</protein>
<keyword evidence="1" id="KW-0472">Membrane</keyword>
<keyword evidence="1" id="KW-0874">Quinone</keyword>
<dbReference type="EMBL" id="FXSZ01000002">
    <property type="protein sequence ID" value="SMO43481.1"/>
    <property type="molecule type" value="Genomic_DNA"/>
</dbReference>
<dbReference type="Gene3D" id="1.10.645.10">
    <property type="entry name" value="Cytochrome-c3 Hydrogenase, chain B"/>
    <property type="match status" value="1"/>
</dbReference>
<feature type="domain" description="NADH-quinone oxidoreductase subunit D" evidence="2">
    <location>
        <begin position="135"/>
        <end position="393"/>
    </location>
</feature>
<dbReference type="EC" id="7.1.1.-" evidence="1"/>
<dbReference type="GO" id="GO:0048038">
    <property type="term" value="F:quinone binding"/>
    <property type="evidence" value="ECO:0007669"/>
    <property type="project" value="UniProtKB-KW"/>
</dbReference>
<keyword evidence="1" id="KW-1003">Cell membrane</keyword>